<keyword evidence="7" id="KW-0740">Sodium/potassium transport</keyword>
<dbReference type="PANTHER" id="PTHR43294">
    <property type="entry name" value="SODIUM/POTASSIUM-TRANSPORTING ATPASE SUBUNIT ALPHA"/>
    <property type="match status" value="1"/>
</dbReference>
<evidence type="ECO:0000259" key="23">
    <source>
        <dbReference type="PROSITE" id="PS50940"/>
    </source>
</evidence>
<evidence type="ECO:0000256" key="21">
    <source>
        <dbReference type="SAM" id="MobiDB-lite"/>
    </source>
</evidence>
<evidence type="ECO:0000256" key="12">
    <source>
        <dbReference type="ARBA" id="ARBA00022967"/>
    </source>
</evidence>
<evidence type="ECO:0000256" key="15">
    <source>
        <dbReference type="ARBA" id="ARBA00023065"/>
    </source>
</evidence>
<dbReference type="SUPFAM" id="SSF57625">
    <property type="entry name" value="Invertebrate chitin-binding proteins"/>
    <property type="match status" value="3"/>
</dbReference>
<evidence type="ECO:0000256" key="3">
    <source>
        <dbReference type="ARBA" id="ARBA00022448"/>
    </source>
</evidence>
<dbReference type="Pfam" id="PF13246">
    <property type="entry name" value="Cation_ATPase"/>
    <property type="match status" value="1"/>
</dbReference>
<dbReference type="GO" id="GO:1902600">
    <property type="term" value="P:proton transmembrane transport"/>
    <property type="evidence" value="ECO:0007669"/>
    <property type="project" value="TreeGrafter"/>
</dbReference>
<comment type="subcellular location">
    <subcellularLocation>
        <location evidence="1">Cell membrane</location>
        <topology evidence="1">Multi-pass membrane protein</topology>
    </subcellularLocation>
</comment>
<keyword evidence="25" id="KW-1185">Reference proteome</keyword>
<dbReference type="SUPFAM" id="SSF56784">
    <property type="entry name" value="HAD-like"/>
    <property type="match status" value="1"/>
</dbReference>
<dbReference type="FunFam" id="2.170.140.10:FF:000002">
    <property type="entry name" value="Gasp, isoform A"/>
    <property type="match status" value="1"/>
</dbReference>
<dbReference type="InterPro" id="IPR050510">
    <property type="entry name" value="Cation_transp_ATPase_P-type"/>
</dbReference>
<evidence type="ECO:0000256" key="16">
    <source>
        <dbReference type="ARBA" id="ARBA00023136"/>
    </source>
</evidence>
<dbReference type="Pfam" id="PF01607">
    <property type="entry name" value="CBM_14"/>
    <property type="match status" value="3"/>
</dbReference>
<evidence type="ECO:0000256" key="17">
    <source>
        <dbReference type="ARBA" id="ARBA00023201"/>
    </source>
</evidence>
<dbReference type="SUPFAM" id="SSF81660">
    <property type="entry name" value="Metal cation-transporting ATPase, ATP-binding domain N"/>
    <property type="match status" value="1"/>
</dbReference>
<dbReference type="NCBIfam" id="TIGR01106">
    <property type="entry name" value="ATPase-IIC_X-K"/>
    <property type="match status" value="1"/>
</dbReference>
<feature type="domain" description="Chitin-binding type-2" evidence="23">
    <location>
        <begin position="1095"/>
        <end position="1155"/>
    </location>
</feature>
<feature type="transmembrane region" description="Helical" evidence="22">
    <location>
        <begin position="821"/>
        <end position="844"/>
    </location>
</feature>
<dbReference type="GO" id="GO:0005886">
    <property type="term" value="C:plasma membrane"/>
    <property type="evidence" value="ECO:0007669"/>
    <property type="project" value="UniProtKB-SubCell"/>
</dbReference>
<keyword evidence="16 22" id="KW-0472">Membrane</keyword>
<keyword evidence="12" id="KW-1278">Translocase</keyword>
<evidence type="ECO:0000313" key="25">
    <source>
        <dbReference type="Proteomes" id="UP000667349"/>
    </source>
</evidence>
<reference evidence="24" key="1">
    <citation type="submission" date="2020-02" db="EMBL/GenBank/DDBJ databases">
        <title>Relaxed selection underlies rapid genomic changes in the transitions from sociality to social parasitism in ants.</title>
        <authorList>
            <person name="Bi X."/>
        </authorList>
    </citation>
    <scope>NUCLEOTIDE SEQUENCE</scope>
    <source>
        <strain evidence="24">BGI-DK2013a</strain>
        <tissue evidence="24">Whole body</tissue>
    </source>
</reference>
<dbReference type="InterPro" id="IPR001757">
    <property type="entry name" value="P_typ_ATPase"/>
</dbReference>
<dbReference type="InterPro" id="IPR044492">
    <property type="entry name" value="P_typ_ATPase_HD_dom"/>
</dbReference>
<proteinExistence type="inferred from homology"/>
<feature type="transmembrane region" description="Helical" evidence="22">
    <location>
        <begin position="306"/>
        <end position="329"/>
    </location>
</feature>
<dbReference type="InterPro" id="IPR002557">
    <property type="entry name" value="Chitin-bd_dom"/>
</dbReference>
<dbReference type="GO" id="GO:1990573">
    <property type="term" value="P:potassium ion import across plasma membrane"/>
    <property type="evidence" value="ECO:0007669"/>
    <property type="project" value="TreeGrafter"/>
</dbReference>
<dbReference type="FunFam" id="3.40.50.1000:FF:000001">
    <property type="entry name" value="Phospholipid-transporting ATPase IC"/>
    <property type="match status" value="1"/>
</dbReference>
<comment type="caution">
    <text evidence="24">The sequence shown here is derived from an EMBL/GenBank/DDBJ whole genome shotgun (WGS) entry which is preliminary data.</text>
</comment>
<dbReference type="InterPro" id="IPR018303">
    <property type="entry name" value="ATPase_P-typ_P_site"/>
</dbReference>
<dbReference type="InterPro" id="IPR006068">
    <property type="entry name" value="ATPase_P-typ_cation-transptr_C"/>
</dbReference>
<dbReference type="SFLD" id="SFLDF00027">
    <property type="entry name" value="p-type_atpase"/>
    <property type="match status" value="1"/>
</dbReference>
<dbReference type="SMART" id="SM00494">
    <property type="entry name" value="ChtBD2"/>
    <property type="match status" value="3"/>
</dbReference>
<feature type="transmembrane region" description="Helical" evidence="22">
    <location>
        <begin position="113"/>
        <end position="133"/>
    </location>
</feature>
<evidence type="ECO:0000256" key="4">
    <source>
        <dbReference type="ARBA" id="ARBA00022475"/>
    </source>
</evidence>
<dbReference type="InterPro" id="IPR008250">
    <property type="entry name" value="ATPase_P-typ_transduc_dom_A_sf"/>
</dbReference>
<dbReference type="GO" id="GO:0016887">
    <property type="term" value="F:ATP hydrolysis activity"/>
    <property type="evidence" value="ECO:0007669"/>
    <property type="project" value="InterPro"/>
</dbReference>
<protein>
    <recommendedName>
        <fullName evidence="20">Na(+)/K(+)-exchanging ATPase</fullName>
        <ecNumber evidence="20">7.2.2.13</ecNumber>
    </recommendedName>
</protein>
<evidence type="ECO:0000256" key="8">
    <source>
        <dbReference type="ARBA" id="ARBA00022692"/>
    </source>
</evidence>
<dbReference type="SUPFAM" id="SSF81665">
    <property type="entry name" value="Calcium ATPase, transmembrane domain M"/>
    <property type="match status" value="1"/>
</dbReference>
<evidence type="ECO:0000256" key="18">
    <source>
        <dbReference type="ARBA" id="ARBA00037422"/>
    </source>
</evidence>
<feature type="region of interest" description="Disordered" evidence="21">
    <location>
        <begin position="1233"/>
        <end position="1261"/>
    </location>
</feature>
<dbReference type="NCBIfam" id="TIGR01494">
    <property type="entry name" value="ATPase_P-type"/>
    <property type="match status" value="2"/>
</dbReference>
<feature type="domain" description="Chitin-binding type-2" evidence="23">
    <location>
        <begin position="1027"/>
        <end position="1085"/>
    </location>
</feature>
<dbReference type="InterPro" id="IPR023299">
    <property type="entry name" value="ATPase_P-typ_cyto_dom_N"/>
</dbReference>
<evidence type="ECO:0000256" key="22">
    <source>
        <dbReference type="SAM" id="Phobius"/>
    </source>
</evidence>
<keyword evidence="5" id="KW-0633">Potassium transport</keyword>
<keyword evidence="8 22" id="KW-0812">Transmembrane</keyword>
<dbReference type="GO" id="GO:0036376">
    <property type="term" value="P:sodium ion export across plasma membrane"/>
    <property type="evidence" value="ECO:0007669"/>
    <property type="project" value="TreeGrafter"/>
</dbReference>
<organism evidence="24 25">
    <name type="scientific">Acromyrmex insinuator</name>
    <dbReference type="NCBI Taxonomy" id="230686"/>
    <lineage>
        <taxon>Eukaryota</taxon>
        <taxon>Metazoa</taxon>
        <taxon>Ecdysozoa</taxon>
        <taxon>Arthropoda</taxon>
        <taxon>Hexapoda</taxon>
        <taxon>Insecta</taxon>
        <taxon>Pterygota</taxon>
        <taxon>Neoptera</taxon>
        <taxon>Endopterygota</taxon>
        <taxon>Hymenoptera</taxon>
        <taxon>Apocrita</taxon>
        <taxon>Aculeata</taxon>
        <taxon>Formicoidea</taxon>
        <taxon>Formicidae</taxon>
        <taxon>Myrmicinae</taxon>
        <taxon>Acromyrmex</taxon>
    </lineage>
</organism>
<dbReference type="Gene3D" id="1.20.1110.10">
    <property type="entry name" value="Calcium-transporting ATPase, transmembrane domain"/>
    <property type="match status" value="1"/>
</dbReference>
<evidence type="ECO:0000313" key="24">
    <source>
        <dbReference type="EMBL" id="KAG5310960.1"/>
    </source>
</evidence>
<dbReference type="InterPro" id="IPR036412">
    <property type="entry name" value="HAD-like_sf"/>
</dbReference>
<feature type="non-terminal residue" evidence="24">
    <location>
        <position position="1"/>
    </location>
</feature>
<dbReference type="InterPro" id="IPR036508">
    <property type="entry name" value="Chitin-bd_dom_sf"/>
</dbReference>
<feature type="non-terminal residue" evidence="24">
    <location>
        <position position="1261"/>
    </location>
</feature>
<evidence type="ECO:0000256" key="6">
    <source>
        <dbReference type="ARBA" id="ARBA00022553"/>
    </source>
</evidence>
<dbReference type="GO" id="GO:0005391">
    <property type="term" value="F:P-type sodium:potassium-exchanging transporter activity"/>
    <property type="evidence" value="ECO:0007669"/>
    <property type="project" value="UniProtKB-EC"/>
</dbReference>
<keyword evidence="15" id="KW-0406">Ion transport</keyword>
<dbReference type="PROSITE" id="PS50940">
    <property type="entry name" value="CHIT_BIND_II"/>
    <property type="match status" value="3"/>
</dbReference>
<feature type="transmembrane region" description="Helical" evidence="22">
    <location>
        <begin position="279"/>
        <end position="300"/>
    </location>
</feature>
<evidence type="ECO:0000256" key="14">
    <source>
        <dbReference type="ARBA" id="ARBA00023053"/>
    </source>
</evidence>
<evidence type="ECO:0000256" key="9">
    <source>
        <dbReference type="ARBA" id="ARBA00022741"/>
    </source>
</evidence>
<dbReference type="InterPro" id="IPR023214">
    <property type="entry name" value="HAD_sf"/>
</dbReference>
<dbReference type="SMART" id="SM00831">
    <property type="entry name" value="Cation_ATPase_N"/>
    <property type="match status" value="1"/>
</dbReference>
<dbReference type="Pfam" id="PF00690">
    <property type="entry name" value="Cation_ATPase_N"/>
    <property type="match status" value="1"/>
</dbReference>
<keyword evidence="9" id="KW-0547">Nucleotide-binding</keyword>
<dbReference type="Pfam" id="PF00689">
    <property type="entry name" value="Cation_ATPase_C"/>
    <property type="match status" value="1"/>
</dbReference>
<dbReference type="Proteomes" id="UP000667349">
    <property type="component" value="Unassembled WGS sequence"/>
</dbReference>
<dbReference type="AlphaFoldDB" id="A0A836E4T4"/>
<dbReference type="GO" id="GO:0005576">
    <property type="term" value="C:extracellular region"/>
    <property type="evidence" value="ECO:0007669"/>
    <property type="project" value="InterPro"/>
</dbReference>
<evidence type="ECO:0000256" key="19">
    <source>
        <dbReference type="ARBA" id="ARBA00038795"/>
    </source>
</evidence>
<comment type="subunit">
    <text evidence="19">The sodium/potassium-transporting ATPase is composed of a catalytic alpha subunit, an auxiliary non-catalytic beta subunit and an additional regulatory subunit.</text>
</comment>
<dbReference type="InterPro" id="IPR005775">
    <property type="entry name" value="P-type_ATPase_IIC"/>
</dbReference>
<dbReference type="EMBL" id="JAANHZ010000452">
    <property type="protein sequence ID" value="KAG5310960.1"/>
    <property type="molecule type" value="Genomic_DNA"/>
</dbReference>
<dbReference type="InterPro" id="IPR023298">
    <property type="entry name" value="ATPase_P-typ_TM_dom_sf"/>
</dbReference>
<dbReference type="PRINTS" id="PR00119">
    <property type="entry name" value="CATATPASE"/>
</dbReference>
<keyword evidence="4" id="KW-1003">Cell membrane</keyword>
<keyword evidence="17" id="KW-0739">Sodium transport</keyword>
<dbReference type="FunFam" id="3.40.50.1000:FF:000083">
    <property type="entry name" value="Sodium/potassium-transporting ATPase subunit alpha"/>
    <property type="match status" value="1"/>
</dbReference>
<feature type="transmembrane region" description="Helical" evidence="22">
    <location>
        <begin position="924"/>
        <end position="945"/>
    </location>
</feature>
<gene>
    <name evidence="24" type="primary">Atpalpha_2</name>
    <name evidence="24" type="ORF">G6Z75_0011321</name>
</gene>
<dbReference type="FunFam" id="1.20.1110.10:FF:000038">
    <property type="entry name" value="Sodium/potassium-transporting ATPase subunit alpha"/>
    <property type="match status" value="1"/>
</dbReference>
<evidence type="ECO:0000256" key="13">
    <source>
        <dbReference type="ARBA" id="ARBA00022989"/>
    </source>
</evidence>
<dbReference type="Gene3D" id="2.170.140.10">
    <property type="entry name" value="Chitin binding domain"/>
    <property type="match status" value="3"/>
</dbReference>
<evidence type="ECO:0000256" key="20">
    <source>
        <dbReference type="ARBA" id="ARBA00039096"/>
    </source>
</evidence>
<dbReference type="SUPFAM" id="SSF81653">
    <property type="entry name" value="Calcium ATPase, transduction domain A"/>
    <property type="match status" value="1"/>
</dbReference>
<comment type="similarity">
    <text evidence="2">Belongs to the cation transport ATPase (P-type) (TC 3.A.3) family. Type IIC subfamily.</text>
</comment>
<feature type="domain" description="Chitin-binding type-2" evidence="23">
    <location>
        <begin position="1160"/>
        <end position="1224"/>
    </location>
</feature>
<keyword evidence="11" id="KW-0630">Potassium</keyword>
<feature type="transmembrane region" description="Helical" evidence="22">
    <location>
        <begin position="885"/>
        <end position="904"/>
    </location>
</feature>
<keyword evidence="13 22" id="KW-1133">Transmembrane helix</keyword>
<dbReference type="PROSITE" id="PS00154">
    <property type="entry name" value="ATPASE_E1_E2"/>
    <property type="match status" value="1"/>
</dbReference>
<keyword evidence="14" id="KW-0915">Sodium</keyword>
<keyword evidence="6" id="KW-0597">Phosphoprotein</keyword>
<evidence type="ECO:0000256" key="1">
    <source>
        <dbReference type="ARBA" id="ARBA00004651"/>
    </source>
</evidence>
<dbReference type="Gene3D" id="2.70.150.10">
    <property type="entry name" value="Calcium-transporting ATPase, cytoplasmic transduction domain A"/>
    <property type="match status" value="1"/>
</dbReference>
<sequence length="1261" mass="141576">MWRFFHKTQQQRNRDLDALRQDIDTDVHIKSAADLLQSLQVDSERGLSTIVARNRLRDQGPNALTPPKKTLGIQKILHRFCGGFSSLIWIGAILCFGNYFLELNTYGEASEDHLWIGLVLIVLIMVTGLFSYYQDSKSSRIMESFQQMVPQRTKVLRDSERKELLATELVVGDIVLLETGDRVPADIRILECQGLKVDNSSVTGESIPLIRTANIPQTGSVIQAKNMVFFSTNIVEGSGKGVVVACGDHTVMGRVVKLTSRLPTRPTPLSREIHRFMKLVSCWAIFLGVSFFTMSIAMGHDWIDSILFLIGIIVANVPEGIVATMTVSLTLTAKRMANKNCLVKNLEAVETLGCTAVICSDKTGTLTQNKMTVRHVWYNGQLCEVMSSDTWRKYVNDPGFKNLARVASLCNRAEWAPMLKDEPLPPLNKRKILGDASDAALLRCMGILVRGGADSFRKNYVKILEIPFNSTDKFQANIHLFRGKYLVSFKGAPERVLERCSTVAFGNETKNLNEETRSAYTESCYILANNGERVLGFADLELSTKAFPVGYHFEADPPNFPLENLRLIGLIAMMDPPRPAVPDAVYKCRCAGIKVIMVTGDHPDTAKAIAKYVGIITNYDDYNNVNNNARKQDIVVTGTQLRDLLPEQLDQLIRQHQEIVFARTSPVQKLQIVESCQRLHLITAVTGDGVNDSPALKKADIGIAMGITGGSDVSKQVADLILLDDNFASIVTGIEEGRRIFDNLKSSIAYTLASNVPEITPFLAFIVLGIPLPVGVICILCIDLGTDMWPAIALAYEKSESDIMLRKPRIPQSDHLVSRKLIFMAYGQIGVIEACAGFFTYFVVMAEHGFLPKRLLGLRSMWDSSVVNDLEDSFGQEWTYQQRKVLEYTCHTAFFVSIVIAQVADAMVCKTRRNSLLRQGMGNWVLNLGLLLEIALACVVCYAPYMDRILKTYPLKPEWWLLGIPYAIIILIYEELRKWWIRRHPGAVTALTRKQEAAEQSRRKVASATTPKKQEPEEEYEDDEELLDQCPEPNGYFPDAEQCDKYYDCRDGKITDKLCPDGLVFNDFSPQHEKCDLPFGIDCTKRPKLQKPQPSPHCPRMHGYFAHEDPRNCNTFYYCVEGKFNMITCPEGLVFSEKTGICNWPDEAQKKGCGSRELFNFTCPKVNESVAATHPRYPDTEDCQYFYVCVNGEIPRRSGCKLGQAFDERSGKCDWARKIPECKDWYKDQLTDEELDALENPPPKPKSTGGPSRRKGSRPTV</sequence>
<feature type="region of interest" description="Disordered" evidence="21">
    <location>
        <begin position="999"/>
        <end position="1024"/>
    </location>
</feature>
<evidence type="ECO:0000256" key="7">
    <source>
        <dbReference type="ARBA" id="ARBA00022607"/>
    </source>
</evidence>
<feature type="transmembrane region" description="Helical" evidence="22">
    <location>
        <begin position="957"/>
        <end position="973"/>
    </location>
</feature>
<dbReference type="Pfam" id="PF00122">
    <property type="entry name" value="E1-E2_ATPase"/>
    <property type="match status" value="1"/>
</dbReference>
<dbReference type="SFLD" id="SFLDG00002">
    <property type="entry name" value="C1.7:_P-type_atpase_like"/>
    <property type="match status" value="1"/>
</dbReference>
<dbReference type="GO" id="GO:0005524">
    <property type="term" value="F:ATP binding"/>
    <property type="evidence" value="ECO:0007669"/>
    <property type="project" value="UniProtKB-KW"/>
</dbReference>
<name>A0A836E4T4_9HYME</name>
<keyword evidence="3" id="KW-0813">Transport</keyword>
<dbReference type="InterPro" id="IPR059000">
    <property type="entry name" value="ATPase_P-type_domA"/>
</dbReference>
<dbReference type="GO" id="GO:0030007">
    <property type="term" value="P:intracellular potassium ion homeostasis"/>
    <property type="evidence" value="ECO:0007669"/>
    <property type="project" value="TreeGrafter"/>
</dbReference>
<evidence type="ECO:0000256" key="11">
    <source>
        <dbReference type="ARBA" id="ARBA00022958"/>
    </source>
</evidence>
<accession>A0A836E4T4</accession>
<feature type="transmembrane region" description="Helical" evidence="22">
    <location>
        <begin position="76"/>
        <end position="101"/>
    </location>
</feature>
<dbReference type="Gene3D" id="3.40.50.1000">
    <property type="entry name" value="HAD superfamily/HAD-like"/>
    <property type="match status" value="1"/>
</dbReference>
<comment type="function">
    <text evidence="18">This is the catalytic component of the active enzyme, which catalyzes the hydrolysis of ATP coupled with the exchange of sodium and potassium ions across the plasma membrane. This action creates the electrochemical gradient of sodium and potassium ions, providing the energy for active transport of various nutrients.</text>
</comment>
<dbReference type="Gene3D" id="3.40.1110.10">
    <property type="entry name" value="Calcium-transporting ATPase, cytoplasmic domain N"/>
    <property type="match status" value="1"/>
</dbReference>
<dbReference type="GO" id="GO:0006883">
    <property type="term" value="P:intracellular sodium ion homeostasis"/>
    <property type="evidence" value="ECO:0007669"/>
    <property type="project" value="TreeGrafter"/>
</dbReference>
<feature type="compositionally biased region" description="Basic residues" evidence="21">
    <location>
        <begin position="1252"/>
        <end position="1261"/>
    </location>
</feature>
<dbReference type="SFLD" id="SFLDS00003">
    <property type="entry name" value="Haloacid_Dehalogenase"/>
    <property type="match status" value="1"/>
</dbReference>
<dbReference type="PRINTS" id="PR00121">
    <property type="entry name" value="NAKATPASE"/>
</dbReference>
<dbReference type="PANTHER" id="PTHR43294:SF13">
    <property type="entry name" value="SODIUM_POTASSIUM-TRANSPORTING ATPASE SUBUNIT ALPHA"/>
    <property type="match status" value="1"/>
</dbReference>
<evidence type="ECO:0000256" key="5">
    <source>
        <dbReference type="ARBA" id="ARBA00022538"/>
    </source>
</evidence>
<dbReference type="GO" id="GO:0008061">
    <property type="term" value="F:chitin binding"/>
    <property type="evidence" value="ECO:0007669"/>
    <property type="project" value="InterPro"/>
</dbReference>
<dbReference type="EC" id="7.2.2.13" evidence="20"/>
<keyword evidence="10" id="KW-0067">ATP-binding</keyword>
<dbReference type="InterPro" id="IPR004014">
    <property type="entry name" value="ATPase_P-typ_cation-transptr_N"/>
</dbReference>
<evidence type="ECO:0000256" key="2">
    <source>
        <dbReference type="ARBA" id="ARBA00006934"/>
    </source>
</evidence>
<evidence type="ECO:0000256" key="10">
    <source>
        <dbReference type="ARBA" id="ARBA00022840"/>
    </source>
</evidence>